<dbReference type="RefSeq" id="WP_107184874.1">
    <property type="nucleotide sequence ID" value="NZ_JAWQGC010000002.1"/>
</dbReference>
<feature type="signal peptide" evidence="1">
    <location>
        <begin position="1"/>
        <end position="24"/>
    </location>
</feature>
<dbReference type="EMBL" id="PYNS01000007">
    <property type="protein sequence ID" value="PSV11229.1"/>
    <property type="molecule type" value="Genomic_DNA"/>
</dbReference>
<sequence length="574" mass="63726">MNIYCLTSRCLCCLALLFSSLTFSLGINDSKYIELGGSLDPSVANNVSAVLEQNANAEAFNAVGLVVASGYCSGTWLGSDDTHSYILTAAHCLAGSEGTEYSGQYVTFKQQDGTILAAGQSTNYFQNFSDCSNDIAVAKIPKVADPVDSAGNVIPQPLVDNKLNTDLLLSPTTFTGFGIFGTRTLGQLAYIGKRHGEGHIRYYYRDCLINQAIENTNSWAFGSPGDSGSAIWQTRNDKQVAVGVTSWWFGWYYGYSGHVPIALHIDWLKNVVPMLKTVDDQEPPVAGPEWLLTEEMPIETDPLEQDVRGSVYYVKGQNVIDGPARFIWRYPRDFTKFSVMLTDPATNKEYKVWLKGQRKTHCGWGKINNSAWCYPAPNLGQLKLEFSQVDNPKLPIGNYQGVFSLVAKSLYDQNYSDEVEVAVDVDITSLLPSDGLVTNDTPYVGPRYEETVYGTVYYLSEHSINGNRVVWRRYNRGHTKLEVEVKNTATGDIETVILRGERHLGCGWTIMNNAAYCRYQRPIYGELRVSFIPDDNVGLPVGEYVGSVSITAKGLHNRNFSKDLNFDVQLNITE</sequence>
<dbReference type="InterPro" id="IPR009003">
    <property type="entry name" value="Peptidase_S1_PA"/>
</dbReference>
<reference evidence="3 4" key="1">
    <citation type="submission" date="2018-03" db="EMBL/GenBank/DDBJ databases">
        <title>Whole genome sequencing of Histamine producing bacteria.</title>
        <authorList>
            <person name="Butler K."/>
        </authorList>
    </citation>
    <scope>NUCLEOTIDE SEQUENCE [LARGE SCALE GENOMIC DNA]</scope>
    <source>
        <strain evidence="3 4">Res.4.1</strain>
    </source>
</reference>
<evidence type="ECO:0000259" key="2">
    <source>
        <dbReference type="Pfam" id="PF00089"/>
    </source>
</evidence>
<evidence type="ECO:0000256" key="1">
    <source>
        <dbReference type="SAM" id="SignalP"/>
    </source>
</evidence>
<dbReference type="SUPFAM" id="SSF50494">
    <property type="entry name" value="Trypsin-like serine proteases"/>
    <property type="match status" value="1"/>
</dbReference>
<dbReference type="InterPro" id="IPR018114">
    <property type="entry name" value="TRYPSIN_HIS"/>
</dbReference>
<organism evidence="3 4">
    <name type="scientific">Photobacterium leiognathi subsp. mandapamensis</name>
    <name type="common">Photobacterium mandapamensis</name>
    <dbReference type="NCBI Taxonomy" id="48408"/>
    <lineage>
        <taxon>Bacteria</taxon>
        <taxon>Pseudomonadati</taxon>
        <taxon>Pseudomonadota</taxon>
        <taxon>Gammaproteobacteria</taxon>
        <taxon>Vibrionales</taxon>
        <taxon>Vibrionaceae</taxon>
        <taxon>Photobacterium</taxon>
    </lineage>
</organism>
<comment type="caution">
    <text evidence="3">The sequence shown here is derived from an EMBL/GenBank/DDBJ whole genome shotgun (WGS) entry which is preliminary data.</text>
</comment>
<proteinExistence type="predicted"/>
<feature type="domain" description="Peptidase S1" evidence="2">
    <location>
        <begin position="65"/>
        <end position="248"/>
    </location>
</feature>
<evidence type="ECO:0000313" key="3">
    <source>
        <dbReference type="EMBL" id="PSV11229.1"/>
    </source>
</evidence>
<protein>
    <submittedName>
        <fullName evidence="3">Trypsin</fullName>
    </submittedName>
</protein>
<dbReference type="Proteomes" id="UP000240530">
    <property type="component" value="Unassembled WGS sequence"/>
</dbReference>
<dbReference type="GO" id="GO:0004252">
    <property type="term" value="F:serine-type endopeptidase activity"/>
    <property type="evidence" value="ECO:0007669"/>
    <property type="project" value="InterPro"/>
</dbReference>
<dbReference type="Pfam" id="PF00089">
    <property type="entry name" value="Trypsin"/>
    <property type="match status" value="1"/>
</dbReference>
<dbReference type="InterPro" id="IPR043504">
    <property type="entry name" value="Peptidase_S1_PA_chymotrypsin"/>
</dbReference>
<dbReference type="InterPro" id="IPR001254">
    <property type="entry name" value="Trypsin_dom"/>
</dbReference>
<gene>
    <name evidence="3" type="ORF">C0W93_09310</name>
</gene>
<dbReference type="PROSITE" id="PS00134">
    <property type="entry name" value="TRYPSIN_HIS"/>
    <property type="match status" value="1"/>
</dbReference>
<feature type="chain" id="PRO_5015512066" evidence="1">
    <location>
        <begin position="25"/>
        <end position="574"/>
    </location>
</feature>
<evidence type="ECO:0000313" key="4">
    <source>
        <dbReference type="Proteomes" id="UP000240530"/>
    </source>
</evidence>
<accession>A0A2T3KVN1</accession>
<dbReference type="GO" id="GO:0006508">
    <property type="term" value="P:proteolysis"/>
    <property type="evidence" value="ECO:0007669"/>
    <property type="project" value="InterPro"/>
</dbReference>
<dbReference type="Gene3D" id="2.40.10.10">
    <property type="entry name" value="Trypsin-like serine proteases"/>
    <property type="match status" value="1"/>
</dbReference>
<name>A0A2T3KVN1_PHOLD</name>
<dbReference type="AlphaFoldDB" id="A0A2T3KVN1"/>
<keyword evidence="1" id="KW-0732">Signal</keyword>